<evidence type="ECO:0000313" key="2">
    <source>
        <dbReference type="Proteomes" id="UP000318331"/>
    </source>
</evidence>
<dbReference type="InterPro" id="IPR007061">
    <property type="entry name" value="MST-like"/>
</dbReference>
<dbReference type="Pfam" id="PF04978">
    <property type="entry name" value="MST"/>
    <property type="match status" value="1"/>
</dbReference>
<protein>
    <submittedName>
        <fullName evidence="1">Uncharacterized protein DUF664</fullName>
    </submittedName>
</protein>
<dbReference type="InterPro" id="IPR034660">
    <property type="entry name" value="DinB/YfiT-like"/>
</dbReference>
<organism evidence="1 2">
    <name type="scientific">Klugiella xanthotipulae</name>
    <dbReference type="NCBI Taxonomy" id="244735"/>
    <lineage>
        <taxon>Bacteria</taxon>
        <taxon>Bacillati</taxon>
        <taxon>Actinomycetota</taxon>
        <taxon>Actinomycetes</taxon>
        <taxon>Micrococcales</taxon>
        <taxon>Microbacteriaceae</taxon>
        <taxon>Klugiella</taxon>
    </lineage>
</organism>
<evidence type="ECO:0000313" key="1">
    <source>
        <dbReference type="EMBL" id="TQM63564.1"/>
    </source>
</evidence>
<name>A0A543HYZ4_9MICO</name>
<proteinExistence type="predicted"/>
<dbReference type="Gene3D" id="1.20.120.450">
    <property type="entry name" value="dinb family like domain"/>
    <property type="match status" value="1"/>
</dbReference>
<keyword evidence="2" id="KW-1185">Reference proteome</keyword>
<dbReference type="RefSeq" id="WP_141917710.1">
    <property type="nucleotide sequence ID" value="NZ_BAAAYS010000028.1"/>
</dbReference>
<dbReference type="Proteomes" id="UP000318331">
    <property type="component" value="Unassembled WGS sequence"/>
</dbReference>
<accession>A0A543HYZ4</accession>
<dbReference type="AlphaFoldDB" id="A0A543HYZ4"/>
<comment type="caution">
    <text evidence="1">The sequence shown here is derived from an EMBL/GenBank/DDBJ whole genome shotgun (WGS) entry which is preliminary data.</text>
</comment>
<reference evidence="1 2" key="1">
    <citation type="submission" date="2019-06" db="EMBL/GenBank/DDBJ databases">
        <title>Sequencing the genomes of 1000 actinobacteria strains.</title>
        <authorList>
            <person name="Klenk H.-P."/>
        </authorList>
    </citation>
    <scope>NUCLEOTIDE SEQUENCE [LARGE SCALE GENOMIC DNA]</scope>
    <source>
        <strain evidence="1 2">DSM 18031</strain>
    </source>
</reference>
<sequence length="194" mass="21683">MDHKNTLHRSLRAQRASLLAKLEGLDEYSIRRPMTATGTNLLGLVKHVASVQLGYFAEVFNRPHGRELPWHAEGAEADADMWATPEESRQSIIDLHHLSAAHSDETIRMLPLDAVGEVPWWSAERRRVTLQQILVHVAVETARHSGHADILREMLDGAVGNGPADPNIPQRTVQQRAAFFDRLEAAARQSAEQK</sequence>
<dbReference type="EMBL" id="VFPN01000002">
    <property type="protein sequence ID" value="TQM63564.1"/>
    <property type="molecule type" value="Genomic_DNA"/>
</dbReference>
<dbReference type="SUPFAM" id="SSF109854">
    <property type="entry name" value="DinB/YfiT-like putative metalloenzymes"/>
    <property type="match status" value="1"/>
</dbReference>
<gene>
    <name evidence="1" type="ORF">FB466_1830</name>
</gene>
<dbReference type="OrthoDB" id="4548523at2"/>